<dbReference type="EMBL" id="BDIP01004667">
    <property type="protein sequence ID" value="GCA63708.1"/>
    <property type="molecule type" value="Genomic_DNA"/>
</dbReference>
<organism evidence="1 2">
    <name type="scientific">Kipferlia bialata</name>
    <dbReference type="NCBI Taxonomy" id="797122"/>
    <lineage>
        <taxon>Eukaryota</taxon>
        <taxon>Metamonada</taxon>
        <taxon>Carpediemonas-like organisms</taxon>
        <taxon>Kipferlia</taxon>
    </lineage>
</organism>
<evidence type="ECO:0000313" key="2">
    <source>
        <dbReference type="Proteomes" id="UP000265618"/>
    </source>
</evidence>
<evidence type="ECO:0000313" key="1">
    <source>
        <dbReference type="EMBL" id="GCA63708.1"/>
    </source>
</evidence>
<name>A0A391NX31_9EUKA</name>
<protein>
    <submittedName>
        <fullName evidence="1">Uncharacterized protein</fullName>
    </submittedName>
</protein>
<gene>
    <name evidence="1" type="ORF">KIPB_011468</name>
</gene>
<reference evidence="1 2" key="1">
    <citation type="journal article" date="2018" name="PLoS ONE">
        <title>The draft genome of Kipferlia bialata reveals reductive genome evolution in fornicate parasites.</title>
        <authorList>
            <person name="Tanifuji G."/>
            <person name="Takabayashi S."/>
            <person name="Kume K."/>
            <person name="Takagi M."/>
            <person name="Nakayama T."/>
            <person name="Kamikawa R."/>
            <person name="Inagaki Y."/>
            <person name="Hashimoto T."/>
        </authorList>
    </citation>
    <scope>NUCLEOTIDE SEQUENCE [LARGE SCALE GENOMIC DNA]</scope>
    <source>
        <strain evidence="1">NY0173</strain>
    </source>
</reference>
<accession>A0A391NX31</accession>
<sequence>MADREYTYEDAHSEPMEAMSVQPCTLHFPLYYQENIERVGHTIMSMLHLESSTVILTMKDDPGNPIEEFVYEIKGLVNRHQPHIHEMTPNYFDGSYVSPPSVCNGYMTHYSTYADDKERQMYVHLLDDLTAPRRVIETHSTQFINDDGVIVRLPGRMSMDVHTYMEETLACTLDGQCVFVPREQASDNPTGVCIYNAESEVWTEDSRVCPDIGETYAHTVVDDTLHVFVDSEARELERRERESRVKHWTYNMQSGWREIQVLPRNVSEVGFAQTMGRLILLGCATGVQWTLSISMTQSVGTGAE</sequence>
<comment type="caution">
    <text evidence="1">The sequence shown here is derived from an EMBL/GenBank/DDBJ whole genome shotgun (WGS) entry which is preliminary data.</text>
</comment>
<dbReference type="AlphaFoldDB" id="A0A391NX31"/>
<keyword evidence="2" id="KW-1185">Reference proteome</keyword>
<dbReference type="Proteomes" id="UP000265618">
    <property type="component" value="Unassembled WGS sequence"/>
</dbReference>
<proteinExistence type="predicted"/>